<sequence length="264" mass="29780">MYYDVHTHAFHPKIVKKVLVQLEEHYGLPAVGSGLITDLLDRIHRAGINKAVVHTAATTPAQVIPANNWAIALAERFPDDVISFGSIHPGFDRWRWSLDRLQQAGIRGIKLHPDFQGYSLDAPEMEPIFEEMSGRFVVMLHVGDQNPPGQNATDPYKVLALHKKFPKLQLIAAHFGGVYHWKWVLDSGLADANIYFDTSSTLSLIPDDQLKEIFRRHPRDKFLFGSDYPLADPGEEMLELKKRLSLSQQELEDIMAHTGALLGE</sequence>
<organism evidence="3 4">
    <name type="scientific">Desulfobaculum bizertense DSM 18034</name>
    <dbReference type="NCBI Taxonomy" id="1121442"/>
    <lineage>
        <taxon>Bacteria</taxon>
        <taxon>Pseudomonadati</taxon>
        <taxon>Thermodesulfobacteriota</taxon>
        <taxon>Desulfovibrionia</taxon>
        <taxon>Desulfovibrionales</taxon>
        <taxon>Desulfovibrionaceae</taxon>
        <taxon>Desulfobaculum</taxon>
    </lineage>
</organism>
<dbReference type="GO" id="GO:0005737">
    <property type="term" value="C:cytoplasm"/>
    <property type="evidence" value="ECO:0007669"/>
    <property type="project" value="TreeGrafter"/>
</dbReference>
<keyword evidence="1" id="KW-0456">Lyase</keyword>
<protein>
    <recommendedName>
        <fullName evidence="2">Amidohydrolase-related domain-containing protein</fullName>
    </recommendedName>
</protein>
<dbReference type="Pfam" id="PF04909">
    <property type="entry name" value="Amidohydro_2"/>
    <property type="match status" value="1"/>
</dbReference>
<dbReference type="OrthoDB" id="1407586at2"/>
<dbReference type="InterPro" id="IPR032465">
    <property type="entry name" value="ACMSD"/>
</dbReference>
<dbReference type="AlphaFoldDB" id="A0A1T4VZ34"/>
<dbReference type="GO" id="GO:0016787">
    <property type="term" value="F:hydrolase activity"/>
    <property type="evidence" value="ECO:0007669"/>
    <property type="project" value="InterPro"/>
</dbReference>
<dbReference type="PANTHER" id="PTHR21240:SF28">
    <property type="entry name" value="ISO-OROTATE DECARBOXYLASE (EUROFUNG)"/>
    <property type="match status" value="1"/>
</dbReference>
<dbReference type="Proteomes" id="UP000189733">
    <property type="component" value="Unassembled WGS sequence"/>
</dbReference>
<dbReference type="SUPFAM" id="SSF51556">
    <property type="entry name" value="Metallo-dependent hydrolases"/>
    <property type="match status" value="1"/>
</dbReference>
<name>A0A1T4VZ34_9BACT</name>
<dbReference type="Gene3D" id="3.20.20.140">
    <property type="entry name" value="Metal-dependent hydrolases"/>
    <property type="match status" value="1"/>
</dbReference>
<evidence type="ECO:0000313" key="4">
    <source>
        <dbReference type="Proteomes" id="UP000189733"/>
    </source>
</evidence>
<dbReference type="InterPro" id="IPR006680">
    <property type="entry name" value="Amidohydro-rel"/>
</dbReference>
<dbReference type="RefSeq" id="WP_078684506.1">
    <property type="nucleotide sequence ID" value="NZ_FUYA01000003.1"/>
</dbReference>
<keyword evidence="4" id="KW-1185">Reference proteome</keyword>
<dbReference type="STRING" id="1121442.SAMN02745702_01209"/>
<dbReference type="GO" id="GO:0016831">
    <property type="term" value="F:carboxy-lyase activity"/>
    <property type="evidence" value="ECO:0007669"/>
    <property type="project" value="InterPro"/>
</dbReference>
<evidence type="ECO:0000313" key="3">
    <source>
        <dbReference type="EMBL" id="SKA69741.1"/>
    </source>
</evidence>
<proteinExistence type="predicted"/>
<dbReference type="PANTHER" id="PTHR21240">
    <property type="entry name" value="2-AMINO-3-CARBOXYLMUCONATE-6-SEMIALDEHYDE DECARBOXYLASE"/>
    <property type="match status" value="1"/>
</dbReference>
<reference evidence="3 4" key="1">
    <citation type="submission" date="2017-02" db="EMBL/GenBank/DDBJ databases">
        <authorList>
            <person name="Peterson S.W."/>
        </authorList>
    </citation>
    <scope>NUCLEOTIDE SEQUENCE [LARGE SCALE GENOMIC DNA]</scope>
    <source>
        <strain evidence="3 4">DSM 18034</strain>
    </source>
</reference>
<accession>A0A1T4VZ34</accession>
<dbReference type="CDD" id="cd01292">
    <property type="entry name" value="metallo-dependent_hydrolases"/>
    <property type="match status" value="1"/>
</dbReference>
<feature type="domain" description="Amidohydrolase-related" evidence="2">
    <location>
        <begin position="4"/>
        <end position="257"/>
    </location>
</feature>
<dbReference type="GO" id="GO:0019748">
    <property type="term" value="P:secondary metabolic process"/>
    <property type="evidence" value="ECO:0007669"/>
    <property type="project" value="TreeGrafter"/>
</dbReference>
<dbReference type="EMBL" id="FUYA01000003">
    <property type="protein sequence ID" value="SKA69741.1"/>
    <property type="molecule type" value="Genomic_DNA"/>
</dbReference>
<evidence type="ECO:0000259" key="2">
    <source>
        <dbReference type="Pfam" id="PF04909"/>
    </source>
</evidence>
<dbReference type="InterPro" id="IPR032466">
    <property type="entry name" value="Metal_Hydrolase"/>
</dbReference>
<gene>
    <name evidence="3" type="ORF">SAMN02745702_01209</name>
</gene>
<evidence type="ECO:0000256" key="1">
    <source>
        <dbReference type="ARBA" id="ARBA00023239"/>
    </source>
</evidence>